<evidence type="ECO:0000313" key="2">
    <source>
        <dbReference type="Proteomes" id="UP000255417"/>
    </source>
</evidence>
<dbReference type="RefSeq" id="WP_115315781.1">
    <property type="nucleotide sequence ID" value="NZ_LWIF01000001.1"/>
</dbReference>
<name>A0A379CCA3_9PAST</name>
<evidence type="ECO:0000313" key="1">
    <source>
        <dbReference type="EMBL" id="SUB59297.1"/>
    </source>
</evidence>
<sequence>MGLFKHIYKSTRFSHLLLGIVAFCAFSSVYGSTNQSETKSISVQQTTPFYQLAHQNSVLRQTLQHFYPSKTKFSLGLQAVTFIPFFVKKYQHLETKANPIRAGPTFLYQ</sequence>
<keyword evidence="2" id="KW-1185">Reference proteome</keyword>
<gene>
    <name evidence="1" type="ORF">NCTC12872_01281</name>
</gene>
<dbReference type="InterPro" id="IPR020508">
    <property type="entry name" value="SecM_small"/>
</dbReference>
<dbReference type="Proteomes" id="UP000255417">
    <property type="component" value="Unassembled WGS sequence"/>
</dbReference>
<proteinExistence type="predicted"/>
<dbReference type="AlphaFoldDB" id="A0A379CCA3"/>
<dbReference type="NCBIfam" id="NF038363">
    <property type="entry name" value="SecM_small"/>
    <property type="match status" value="1"/>
</dbReference>
<organism evidence="1 2">
    <name type="scientific">Phocoenobacter uteri</name>
    <dbReference type="NCBI Taxonomy" id="146806"/>
    <lineage>
        <taxon>Bacteria</taxon>
        <taxon>Pseudomonadati</taxon>
        <taxon>Pseudomonadota</taxon>
        <taxon>Gammaproteobacteria</taxon>
        <taxon>Pasteurellales</taxon>
        <taxon>Pasteurellaceae</taxon>
        <taxon>Phocoenobacter</taxon>
    </lineage>
</organism>
<accession>A0A379CCA3</accession>
<protein>
    <submittedName>
        <fullName evidence="1">Uncharacterized protein</fullName>
    </submittedName>
</protein>
<dbReference type="OrthoDB" id="5687794at2"/>
<dbReference type="Pfam" id="PF10818">
    <property type="entry name" value="SecM_small"/>
    <property type="match status" value="1"/>
</dbReference>
<reference evidence="1 2" key="1">
    <citation type="submission" date="2018-06" db="EMBL/GenBank/DDBJ databases">
        <authorList>
            <consortium name="Pathogen Informatics"/>
            <person name="Doyle S."/>
        </authorList>
    </citation>
    <scope>NUCLEOTIDE SEQUENCE [LARGE SCALE GENOMIC DNA]</scope>
    <source>
        <strain evidence="1 2">NCTC12872</strain>
    </source>
</reference>
<dbReference type="EMBL" id="UGTA01000001">
    <property type="protein sequence ID" value="SUB59297.1"/>
    <property type="molecule type" value="Genomic_DNA"/>
</dbReference>